<organism evidence="1 2">
    <name type="scientific">Dentiscutata heterogama</name>
    <dbReference type="NCBI Taxonomy" id="1316150"/>
    <lineage>
        <taxon>Eukaryota</taxon>
        <taxon>Fungi</taxon>
        <taxon>Fungi incertae sedis</taxon>
        <taxon>Mucoromycota</taxon>
        <taxon>Glomeromycotina</taxon>
        <taxon>Glomeromycetes</taxon>
        <taxon>Diversisporales</taxon>
        <taxon>Gigasporaceae</taxon>
        <taxon>Dentiscutata</taxon>
    </lineage>
</organism>
<dbReference type="EMBL" id="CAJVPU010004240">
    <property type="protein sequence ID" value="CAG8530180.1"/>
    <property type="molecule type" value="Genomic_DNA"/>
</dbReference>
<reference evidence="1" key="1">
    <citation type="submission" date="2021-06" db="EMBL/GenBank/DDBJ databases">
        <authorList>
            <person name="Kallberg Y."/>
            <person name="Tangrot J."/>
            <person name="Rosling A."/>
        </authorList>
    </citation>
    <scope>NUCLEOTIDE SEQUENCE</scope>
    <source>
        <strain evidence="1">IL203A</strain>
    </source>
</reference>
<comment type="caution">
    <text evidence="1">The sequence shown here is derived from an EMBL/GenBank/DDBJ whole genome shotgun (WGS) entry which is preliminary data.</text>
</comment>
<name>A0ACA9LHV8_9GLOM</name>
<evidence type="ECO:0000313" key="1">
    <source>
        <dbReference type="EMBL" id="CAG8530180.1"/>
    </source>
</evidence>
<gene>
    <name evidence="1" type="ORF">DHETER_LOCUS4329</name>
</gene>
<keyword evidence="2" id="KW-1185">Reference proteome</keyword>
<sequence>DDLEKQLIIQKLRNKFNELEEQVPELSTHPTLSNTEAAT</sequence>
<protein>
    <submittedName>
        <fullName evidence="1">16992_t:CDS:1</fullName>
    </submittedName>
</protein>
<accession>A0ACA9LHV8</accession>
<evidence type="ECO:0000313" key="2">
    <source>
        <dbReference type="Proteomes" id="UP000789702"/>
    </source>
</evidence>
<feature type="non-terminal residue" evidence="1">
    <location>
        <position position="1"/>
    </location>
</feature>
<proteinExistence type="predicted"/>
<dbReference type="Proteomes" id="UP000789702">
    <property type="component" value="Unassembled WGS sequence"/>
</dbReference>